<dbReference type="InterPro" id="IPR034660">
    <property type="entry name" value="DinB/YfiT-like"/>
</dbReference>
<dbReference type="Proteomes" id="UP001500866">
    <property type="component" value="Unassembled WGS sequence"/>
</dbReference>
<name>A0ABN1GDU6_9BACI</name>
<reference evidence="1 2" key="1">
    <citation type="journal article" date="2019" name="Int. J. Syst. Evol. Microbiol.">
        <title>The Global Catalogue of Microorganisms (GCM) 10K type strain sequencing project: providing services to taxonomists for standard genome sequencing and annotation.</title>
        <authorList>
            <consortium name="The Broad Institute Genomics Platform"/>
            <consortium name="The Broad Institute Genome Sequencing Center for Infectious Disease"/>
            <person name="Wu L."/>
            <person name="Ma J."/>
        </authorList>
    </citation>
    <scope>NUCLEOTIDE SEQUENCE [LARGE SCALE GENOMIC DNA]</scope>
    <source>
        <strain evidence="1 2">JCM 15395</strain>
    </source>
</reference>
<organism evidence="1 2">
    <name type="scientific">Virgibacillus siamensis</name>
    <dbReference type="NCBI Taxonomy" id="480071"/>
    <lineage>
        <taxon>Bacteria</taxon>
        <taxon>Bacillati</taxon>
        <taxon>Bacillota</taxon>
        <taxon>Bacilli</taxon>
        <taxon>Bacillales</taxon>
        <taxon>Bacillaceae</taxon>
        <taxon>Virgibacillus</taxon>
    </lineage>
</organism>
<evidence type="ECO:0000313" key="2">
    <source>
        <dbReference type="Proteomes" id="UP001500866"/>
    </source>
</evidence>
<accession>A0ABN1GDU6</accession>
<comment type="caution">
    <text evidence="1">The sequence shown here is derived from an EMBL/GenBank/DDBJ whole genome shotgun (WGS) entry which is preliminary data.</text>
</comment>
<dbReference type="SUPFAM" id="SSF109854">
    <property type="entry name" value="DinB/YfiT-like putative metalloenzymes"/>
    <property type="match status" value="1"/>
</dbReference>
<proteinExistence type="predicted"/>
<evidence type="ECO:0008006" key="3">
    <source>
        <dbReference type="Google" id="ProtNLM"/>
    </source>
</evidence>
<gene>
    <name evidence="1" type="ORF">GCM10009001_28540</name>
</gene>
<dbReference type="RefSeq" id="WP_343814555.1">
    <property type="nucleotide sequence ID" value="NZ_BAAADS010000019.1"/>
</dbReference>
<dbReference type="EMBL" id="BAAADS010000019">
    <property type="protein sequence ID" value="GAA0609387.1"/>
    <property type="molecule type" value="Genomic_DNA"/>
</dbReference>
<protein>
    <recommendedName>
        <fullName evidence="3">DinB superfamily protein</fullName>
    </recommendedName>
</protein>
<keyword evidence="2" id="KW-1185">Reference proteome</keyword>
<evidence type="ECO:0000313" key="1">
    <source>
        <dbReference type="EMBL" id="GAA0609387.1"/>
    </source>
</evidence>
<sequence>MNHPLTTSVRQIVKETFEGPPSGGSMFTESRPNSGLFGTLDQLTANEASIAVNATTVAAHADHTRFYLWGTNAILKDGKQPKMDWGESWKINSVNEKQWNRIKEELRSEYVTLLEALDVTEWNKLLAIEISGSLAHSAYHLGAMRQMLKAIKDS</sequence>